<feature type="compositionally biased region" description="Low complexity" evidence="2">
    <location>
        <begin position="1035"/>
        <end position="1049"/>
    </location>
</feature>
<dbReference type="STRING" id="236234.A0A1J9QS84"/>
<evidence type="ECO:0000313" key="5">
    <source>
        <dbReference type="Proteomes" id="UP000183809"/>
    </source>
</evidence>
<dbReference type="GeneID" id="31016402"/>
<accession>A0A1J9QS84</accession>
<dbReference type="Gene3D" id="3.40.50.300">
    <property type="entry name" value="P-loop containing nucleotide triphosphate hydrolases"/>
    <property type="match status" value="1"/>
</dbReference>
<feature type="region of interest" description="Disordered" evidence="2">
    <location>
        <begin position="996"/>
        <end position="1064"/>
    </location>
</feature>
<evidence type="ECO:0000259" key="3">
    <source>
        <dbReference type="Pfam" id="PF24883"/>
    </source>
</evidence>
<dbReference type="OrthoDB" id="62952at2759"/>
<dbReference type="PANTHER" id="PTHR10039">
    <property type="entry name" value="AMELOGENIN"/>
    <property type="match status" value="1"/>
</dbReference>
<name>A0A1J9QS84_9PEZI</name>
<evidence type="ECO:0000256" key="2">
    <source>
        <dbReference type="SAM" id="MobiDB-lite"/>
    </source>
</evidence>
<proteinExistence type="predicted"/>
<feature type="region of interest" description="Disordered" evidence="2">
    <location>
        <begin position="882"/>
        <end position="906"/>
    </location>
</feature>
<feature type="compositionally biased region" description="Basic and acidic residues" evidence="2">
    <location>
        <begin position="1"/>
        <end position="16"/>
    </location>
</feature>
<feature type="domain" description="Nephrocystin 3-like N-terminal" evidence="3">
    <location>
        <begin position="262"/>
        <end position="426"/>
    </location>
</feature>
<keyword evidence="5" id="KW-1185">Reference proteome</keyword>
<gene>
    <name evidence="4" type="ORF">BKCO1_4400081</name>
</gene>
<dbReference type="InterPro" id="IPR027417">
    <property type="entry name" value="P-loop_NTPase"/>
</dbReference>
<feature type="region of interest" description="Disordered" evidence="2">
    <location>
        <begin position="1"/>
        <end position="30"/>
    </location>
</feature>
<comment type="caution">
    <text evidence="4">The sequence shown here is derived from an EMBL/GenBank/DDBJ whole genome shotgun (WGS) entry which is preliminary data.</text>
</comment>
<dbReference type="SUPFAM" id="SSF52540">
    <property type="entry name" value="P-loop containing nucleoside triphosphate hydrolases"/>
    <property type="match status" value="1"/>
</dbReference>
<protein>
    <submittedName>
        <fullName evidence="4">Wd-repeat protein</fullName>
    </submittedName>
</protein>
<evidence type="ECO:0000256" key="1">
    <source>
        <dbReference type="ARBA" id="ARBA00022737"/>
    </source>
</evidence>
<feature type="compositionally biased region" description="Pro residues" evidence="2">
    <location>
        <begin position="1006"/>
        <end position="1021"/>
    </location>
</feature>
<reference evidence="4 5" key="1">
    <citation type="submission" date="2016-10" db="EMBL/GenBank/DDBJ databases">
        <title>Proteomics and genomics reveal pathogen-plant mechanisms compatible with a hemibiotrophic lifestyle of Diplodia corticola.</title>
        <authorList>
            <person name="Fernandes I."/>
            <person name="De Jonge R."/>
            <person name="Van De Peer Y."/>
            <person name="Devreese B."/>
            <person name="Alves A."/>
            <person name="Esteves A.C."/>
        </authorList>
    </citation>
    <scope>NUCLEOTIDE SEQUENCE [LARGE SCALE GENOMIC DNA]</scope>
    <source>
        <strain evidence="4 5">CBS 112549</strain>
    </source>
</reference>
<dbReference type="InterPro" id="IPR056884">
    <property type="entry name" value="NPHP3-like_N"/>
</dbReference>
<dbReference type="Proteomes" id="UP000183809">
    <property type="component" value="Unassembled WGS sequence"/>
</dbReference>
<evidence type="ECO:0000313" key="4">
    <source>
        <dbReference type="EMBL" id="OJD31822.1"/>
    </source>
</evidence>
<dbReference type="RefSeq" id="XP_020128082.1">
    <property type="nucleotide sequence ID" value="XM_020276141.1"/>
</dbReference>
<keyword evidence="1" id="KW-0677">Repeat</keyword>
<sequence>MPQRDCEPSRCSDKTRPKPGPGNRDVKGMQGSAYDKALKSLTPEEQSRINTNRFRDASQLLRNLSQANDKSYRESGMRRGMEKLKPKIKAFQAVADTVGIFGELEPAGSLSIVCGLTSAACSAGIALADAADNLDAEVKRLFDLAPRLIQCNELASCTKNPELIRNDLVRVYTGVFKFYLVATKILDHEYFPHAIRKYRNDMTEAVEGFSSYWQHFLEGVQLDTLDATTETLDIALKSQIAEILERECAHEVEYRPPTPAAGTCQWLSWADGFKLWHQPAGMGTHFLTMFGAMGSGKTVATAYLANHLESEKRTVIRYYVHNDGEMSKPTNIYCSLIRQFLSWHPEFEARFWRLLKEHNVADFHMQARRPEVLRRCFVELLGDARKRVCILLDALDALDPAAREELGQLFRDLLKLECQAKVFLTSQPDSQLKKLVPGKAFEISSWRKEVGKENHRIAEHLVGSKWLTMDKRYCKEDQHRLIKGISELADSSPLMVYLNAAHADALIRHPVPRTVDEVLHIVRSAPSGYSKIPQKWAEIRKQVLERLDVGRDMIDPLLRFLAVAARPVTIREACAFVVYDTQDGDTMPRELDAHGQRSIVEWIRPFVTTDDEPGPESVLRLYHNSLQQLIILQEPSTWAGTENVGTNDAKKYAQRKAQMNGELASKCVRYLCLPECSKKGFIESGIPHGAFFTYAACTWQHHLAGSSSTTTTARPTPQQVSCIMAICRPNSAALRNWTDQNARHEKTFLPPLADLDPLVVAVHFRHDGLTAALLDRPDALQAPSFAPNSARTALACALQTERFTLAAAIVDKAGARLRTLETWTQLMQAYSPAPDFWAPKPTATAKEKAARKRALDALEKREQAWRKFLDPVIPLFLPEMTGGGGSKNSSISSSGGGGASGPSDRSWAGAALDQAVSNGCLSVARTLLSHGGARNPAFHHALLGLSSSSSSSSSSSQPINVVATAARRGDLDMLHLLLAQPGVVAADAVPHVGARVDDHHLRPPHPHPPPHPPHHPPPPHPRQSHGRSHSHGHSNSHANRPPTTTTTSTTRRDHLAPPVPLIQRLAPDDGSTVYHAAARMTCAEFRPGVFAALKAAWPEGSAVLDDRGRHWRDLLGPAESEMVG</sequence>
<dbReference type="EMBL" id="MNUE01000044">
    <property type="protein sequence ID" value="OJD31822.1"/>
    <property type="molecule type" value="Genomic_DNA"/>
</dbReference>
<dbReference type="AlphaFoldDB" id="A0A1J9QS84"/>
<organism evidence="4 5">
    <name type="scientific">Diplodia corticola</name>
    <dbReference type="NCBI Taxonomy" id="236234"/>
    <lineage>
        <taxon>Eukaryota</taxon>
        <taxon>Fungi</taxon>
        <taxon>Dikarya</taxon>
        <taxon>Ascomycota</taxon>
        <taxon>Pezizomycotina</taxon>
        <taxon>Dothideomycetes</taxon>
        <taxon>Dothideomycetes incertae sedis</taxon>
        <taxon>Botryosphaeriales</taxon>
        <taxon>Botryosphaeriaceae</taxon>
        <taxon>Diplodia</taxon>
    </lineage>
</organism>
<feature type="compositionally biased region" description="Basic residues" evidence="2">
    <location>
        <begin position="1022"/>
        <end position="1034"/>
    </location>
</feature>
<dbReference type="Pfam" id="PF24883">
    <property type="entry name" value="NPHP3_N"/>
    <property type="match status" value="1"/>
</dbReference>